<feature type="region of interest" description="Disordered" evidence="1">
    <location>
        <begin position="28"/>
        <end position="81"/>
    </location>
</feature>
<evidence type="ECO:0000259" key="3">
    <source>
        <dbReference type="SMART" id="SM00900"/>
    </source>
</evidence>
<sequence>MRRAVFAILGTAAATTLLVGIKAQAGPDTDPVALEEPPAQTGSNPAGTGTPKPTGTAKPTGTPAPPANNAAPKKIVGDTVNTPYGPVQVTITVTGGKISDVTAKLPNTGESAAIAANAGPKLKQQALQKQSADIDTVSGATYTSEAYQKSLQSALDKR</sequence>
<gene>
    <name evidence="4" type="ORF">Voc01_040850</name>
</gene>
<protein>
    <submittedName>
        <fullName evidence="4">FMN-binding protein</fullName>
    </submittedName>
</protein>
<dbReference type="GO" id="GO:0010181">
    <property type="term" value="F:FMN binding"/>
    <property type="evidence" value="ECO:0007669"/>
    <property type="project" value="InterPro"/>
</dbReference>
<dbReference type="Pfam" id="PF04205">
    <property type="entry name" value="FMN_bind"/>
    <property type="match status" value="1"/>
</dbReference>
<feature type="compositionally biased region" description="Low complexity" evidence="1">
    <location>
        <begin position="44"/>
        <end position="74"/>
    </location>
</feature>
<dbReference type="EMBL" id="BOPH01000056">
    <property type="protein sequence ID" value="GIJ69168.1"/>
    <property type="molecule type" value="Genomic_DNA"/>
</dbReference>
<dbReference type="RefSeq" id="WP_203929102.1">
    <property type="nucleotide sequence ID" value="NZ_BOPH01000056.1"/>
</dbReference>
<proteinExistence type="predicted"/>
<evidence type="ECO:0000256" key="2">
    <source>
        <dbReference type="SAM" id="SignalP"/>
    </source>
</evidence>
<dbReference type="Gene3D" id="3.90.1010.20">
    <property type="match status" value="1"/>
</dbReference>
<reference evidence="4" key="1">
    <citation type="submission" date="2021-01" db="EMBL/GenBank/DDBJ databases">
        <title>Whole genome shotgun sequence of Virgisporangium ochraceum NBRC 16418.</title>
        <authorList>
            <person name="Komaki H."/>
            <person name="Tamura T."/>
        </authorList>
    </citation>
    <scope>NUCLEOTIDE SEQUENCE</scope>
    <source>
        <strain evidence="4">NBRC 16418</strain>
    </source>
</reference>
<feature type="chain" id="PRO_5035168292" evidence="2">
    <location>
        <begin position="26"/>
        <end position="158"/>
    </location>
</feature>
<accession>A0A8J3ZU65</accession>
<dbReference type="InterPro" id="IPR007329">
    <property type="entry name" value="FMN-bd"/>
</dbReference>
<keyword evidence="2" id="KW-0732">Signal</keyword>
<organism evidence="4 5">
    <name type="scientific">Virgisporangium ochraceum</name>
    <dbReference type="NCBI Taxonomy" id="65505"/>
    <lineage>
        <taxon>Bacteria</taxon>
        <taxon>Bacillati</taxon>
        <taxon>Actinomycetota</taxon>
        <taxon>Actinomycetes</taxon>
        <taxon>Micromonosporales</taxon>
        <taxon>Micromonosporaceae</taxon>
        <taxon>Virgisporangium</taxon>
    </lineage>
</organism>
<feature type="domain" description="FMN-binding" evidence="3">
    <location>
        <begin position="83"/>
        <end position="158"/>
    </location>
</feature>
<comment type="caution">
    <text evidence="4">The sequence shown here is derived from an EMBL/GenBank/DDBJ whole genome shotgun (WGS) entry which is preliminary data.</text>
</comment>
<dbReference type="AlphaFoldDB" id="A0A8J3ZU65"/>
<dbReference type="GO" id="GO:0016020">
    <property type="term" value="C:membrane"/>
    <property type="evidence" value="ECO:0007669"/>
    <property type="project" value="InterPro"/>
</dbReference>
<dbReference type="Proteomes" id="UP000635606">
    <property type="component" value="Unassembled WGS sequence"/>
</dbReference>
<evidence type="ECO:0000256" key="1">
    <source>
        <dbReference type="SAM" id="MobiDB-lite"/>
    </source>
</evidence>
<keyword evidence="5" id="KW-1185">Reference proteome</keyword>
<feature type="signal peptide" evidence="2">
    <location>
        <begin position="1"/>
        <end position="25"/>
    </location>
</feature>
<evidence type="ECO:0000313" key="5">
    <source>
        <dbReference type="Proteomes" id="UP000635606"/>
    </source>
</evidence>
<dbReference type="SMART" id="SM00900">
    <property type="entry name" value="FMN_bind"/>
    <property type="match status" value="1"/>
</dbReference>
<name>A0A8J3ZU65_9ACTN</name>
<evidence type="ECO:0000313" key="4">
    <source>
        <dbReference type="EMBL" id="GIJ69168.1"/>
    </source>
</evidence>